<organism evidence="2 3">
    <name type="scientific">Novilysobacter erysipheiresistens</name>
    <dbReference type="NCBI Taxonomy" id="1749332"/>
    <lineage>
        <taxon>Bacteria</taxon>
        <taxon>Pseudomonadati</taxon>
        <taxon>Pseudomonadota</taxon>
        <taxon>Gammaproteobacteria</taxon>
        <taxon>Lysobacterales</taxon>
        <taxon>Lysobacteraceae</taxon>
        <taxon>Novilysobacter</taxon>
    </lineage>
</organism>
<evidence type="ECO:0000313" key="3">
    <source>
        <dbReference type="Proteomes" id="UP001355056"/>
    </source>
</evidence>
<gene>
    <name evidence="2" type="ORF">SNE34_07150</name>
</gene>
<name>A0ABU7YXT6_9GAMM</name>
<dbReference type="EMBL" id="JAXGFP010000003">
    <property type="protein sequence ID" value="MEG3183782.1"/>
    <property type="molecule type" value="Genomic_DNA"/>
</dbReference>
<sequence length="407" mass="43731">MLRPICGWIALAALWAGGATAAQTMQLTEAEQAALDACFQLENDAAVPVCIEDLHLPLPPEGRELLAMVSDTGLQAAHERWQQGFDAAMLDHARTLAARGDARSLLAAALIIPIRYDEVTAQPLPGPVDPAVWFDAARAVRPADPLVAWLEATDCVAPRLSCDANVAIARLLQVDGDNAAVQWRAINAALDGGDEIAARTHLRLAAQAGRFQPYAGELLTLLLESRNAAPLPPMDADTAQAMGHIHQLDRPATNADMVAMLSAAQWAATALPARAGVMQLCEPDRRDPDPMLRQDCIALLAKLAADESMVIFPAIALPRLVELTHGPQRAAWQSQLRDHTWIIEQYPSSLAGGADADFPYRVAADGELEAIRHQMQDSGIPIQPPADWLPRNPRTRALVTTGRAPAS</sequence>
<reference evidence="2 3" key="1">
    <citation type="journal article" date="2016" name="Int. J. Syst. Evol. Microbiol.">
        <title>Lysobacter erysipheiresistens sp. nov., an antagonist of powdery mildew, isolated from tobacco-cultivated soil.</title>
        <authorList>
            <person name="Xie B."/>
            <person name="Li T."/>
            <person name="Lin X."/>
            <person name="Wang C.J."/>
            <person name="Chen Y.J."/>
            <person name="Liu W.J."/>
            <person name="Zhao Z.W."/>
        </authorList>
    </citation>
    <scope>NUCLEOTIDE SEQUENCE [LARGE SCALE GENOMIC DNA]</scope>
    <source>
        <strain evidence="2 3">RS-LYSO-3</strain>
    </source>
</reference>
<protein>
    <submittedName>
        <fullName evidence="2">Uncharacterized protein</fullName>
    </submittedName>
</protein>
<comment type="caution">
    <text evidence="2">The sequence shown here is derived from an EMBL/GenBank/DDBJ whole genome shotgun (WGS) entry which is preliminary data.</text>
</comment>
<feature type="chain" id="PRO_5046237635" evidence="1">
    <location>
        <begin position="22"/>
        <end position="407"/>
    </location>
</feature>
<keyword evidence="3" id="KW-1185">Reference proteome</keyword>
<evidence type="ECO:0000313" key="2">
    <source>
        <dbReference type="EMBL" id="MEG3183782.1"/>
    </source>
</evidence>
<dbReference type="RefSeq" id="WP_332616088.1">
    <property type="nucleotide sequence ID" value="NZ_JAXGFP010000003.1"/>
</dbReference>
<dbReference type="Proteomes" id="UP001355056">
    <property type="component" value="Unassembled WGS sequence"/>
</dbReference>
<keyword evidence="1" id="KW-0732">Signal</keyword>
<evidence type="ECO:0000256" key="1">
    <source>
        <dbReference type="SAM" id="SignalP"/>
    </source>
</evidence>
<accession>A0ABU7YXT6</accession>
<feature type="signal peptide" evidence="1">
    <location>
        <begin position="1"/>
        <end position="21"/>
    </location>
</feature>
<proteinExistence type="predicted"/>